<keyword evidence="7" id="KW-0378">Hydrolase</keyword>
<dbReference type="InterPro" id="IPR037227">
    <property type="entry name" value="EndoU-like"/>
</dbReference>
<evidence type="ECO:0000256" key="5">
    <source>
        <dbReference type="ARBA" id="ARBA00022723"/>
    </source>
</evidence>
<dbReference type="Pfam" id="PF09412">
    <property type="entry name" value="XendoU"/>
    <property type="match status" value="2"/>
</dbReference>
<name>A0A1Y2BPG4_9FUNG</name>
<sequence length="274" mass="30784">MNTLFQHLCFCCPSQPKSTPREIHPQVQTHHEGPLPHTKLAIDSQPKPQRQIPVEPKPLQPVEIHVSVEELKSLSKAAARLFELDTNRLQPGQDFHLNLQHETLPPIKQAKPKSLYQPTYSKFIALLSNFVAQDGIAEVITEARLAQEKDFIDEIYKTDPTKFKSQLHSIWFDLYKKVVQNDSCAFENAFSGEYEAARLLDSITGSRDVKPMSTFLVGVSPEYELALYTLVFLVGRKSGAPLPITIGNAECEVVVTQLSSRSGQKIASAFVKFR</sequence>
<evidence type="ECO:0000256" key="4">
    <source>
        <dbReference type="ARBA" id="ARBA00022722"/>
    </source>
</evidence>
<evidence type="ECO:0000259" key="12">
    <source>
        <dbReference type="PROSITE" id="PS51959"/>
    </source>
</evidence>
<dbReference type="CDD" id="cd21159">
    <property type="entry name" value="XendoU"/>
    <property type="match status" value="1"/>
</dbReference>
<gene>
    <name evidence="13" type="ORF">BCR33DRAFT_722006</name>
</gene>
<dbReference type="GO" id="GO:0016829">
    <property type="term" value="F:lyase activity"/>
    <property type="evidence" value="ECO:0007669"/>
    <property type="project" value="UniProtKB-KW"/>
</dbReference>
<evidence type="ECO:0000256" key="9">
    <source>
        <dbReference type="ARBA" id="ARBA00023211"/>
    </source>
</evidence>
<evidence type="ECO:0000256" key="1">
    <source>
        <dbReference type="ARBA" id="ARBA00001936"/>
    </source>
</evidence>
<evidence type="ECO:0000256" key="10">
    <source>
        <dbReference type="ARBA" id="ARBA00023239"/>
    </source>
</evidence>
<protein>
    <recommendedName>
        <fullName evidence="12">EndoU domain-containing protein</fullName>
    </recommendedName>
</protein>
<reference evidence="13 14" key="1">
    <citation type="submission" date="2016-07" db="EMBL/GenBank/DDBJ databases">
        <title>Pervasive Adenine N6-methylation of Active Genes in Fungi.</title>
        <authorList>
            <consortium name="DOE Joint Genome Institute"/>
            <person name="Mondo S.J."/>
            <person name="Dannebaum R.O."/>
            <person name="Kuo R.C."/>
            <person name="Labutti K."/>
            <person name="Haridas S."/>
            <person name="Kuo A."/>
            <person name="Salamov A."/>
            <person name="Ahrendt S.R."/>
            <person name="Lipzen A."/>
            <person name="Sullivan W."/>
            <person name="Andreopoulos W.B."/>
            <person name="Clum A."/>
            <person name="Lindquist E."/>
            <person name="Daum C."/>
            <person name="Ramamoorthy G.K."/>
            <person name="Gryganskyi A."/>
            <person name="Culley D."/>
            <person name="Magnuson J.K."/>
            <person name="James T.Y."/>
            <person name="O'Malley M.A."/>
            <person name="Stajich J.E."/>
            <person name="Spatafora J.W."/>
            <person name="Visel A."/>
            <person name="Grigoriev I.V."/>
        </authorList>
    </citation>
    <scope>NUCLEOTIDE SEQUENCE [LARGE SCALE GENOMIC DNA]</scope>
    <source>
        <strain evidence="13 14">JEL800</strain>
    </source>
</reference>
<feature type="compositionally biased region" description="Basic and acidic residues" evidence="11">
    <location>
        <begin position="19"/>
        <end position="34"/>
    </location>
</feature>
<dbReference type="PANTHER" id="PTHR12439:SF11">
    <property type="entry name" value="URIDYLATE-SPECIFIC ENDORIBONUCLEASE"/>
    <property type="match status" value="1"/>
</dbReference>
<dbReference type="GO" id="GO:0046872">
    <property type="term" value="F:metal ion binding"/>
    <property type="evidence" value="ECO:0007669"/>
    <property type="project" value="UniProtKB-KW"/>
</dbReference>
<dbReference type="PANTHER" id="PTHR12439">
    <property type="entry name" value="PLACENTAL PROTEIN 11-RELATED"/>
    <property type="match status" value="1"/>
</dbReference>
<keyword evidence="6" id="KW-0255">Endonuclease</keyword>
<evidence type="ECO:0000256" key="8">
    <source>
        <dbReference type="ARBA" id="ARBA00022884"/>
    </source>
</evidence>
<dbReference type="SUPFAM" id="SSF142877">
    <property type="entry name" value="EndoU-like"/>
    <property type="match status" value="1"/>
</dbReference>
<dbReference type="InterPro" id="IPR018998">
    <property type="entry name" value="EndoU_C"/>
</dbReference>
<dbReference type="GO" id="GO:0004521">
    <property type="term" value="F:RNA endonuclease activity"/>
    <property type="evidence" value="ECO:0007669"/>
    <property type="project" value="InterPro"/>
</dbReference>
<feature type="domain" description="EndoU" evidence="12">
    <location>
        <begin position="70"/>
        <end position="193"/>
    </location>
</feature>
<dbReference type="PROSITE" id="PS51959">
    <property type="entry name" value="ENDOU"/>
    <property type="match status" value="1"/>
</dbReference>
<keyword evidence="4" id="KW-0540">Nuclease</keyword>
<dbReference type="GO" id="GO:0003723">
    <property type="term" value="F:RNA binding"/>
    <property type="evidence" value="ECO:0007669"/>
    <property type="project" value="UniProtKB-KW"/>
</dbReference>
<feature type="region of interest" description="Disordered" evidence="11">
    <location>
        <begin position="17"/>
        <end position="53"/>
    </location>
</feature>
<evidence type="ECO:0000256" key="6">
    <source>
        <dbReference type="ARBA" id="ARBA00022759"/>
    </source>
</evidence>
<dbReference type="InterPro" id="IPR039787">
    <property type="entry name" value="ENDOU"/>
</dbReference>
<proteinExistence type="inferred from homology"/>
<comment type="subunit">
    <text evidence="3">Monomer.</text>
</comment>
<dbReference type="EMBL" id="MCGO01000055">
    <property type="protein sequence ID" value="ORY36487.1"/>
    <property type="molecule type" value="Genomic_DNA"/>
</dbReference>
<dbReference type="AlphaFoldDB" id="A0A1Y2BPG4"/>
<dbReference type="OrthoDB" id="430326at2759"/>
<organism evidence="13 14">
    <name type="scientific">Rhizoclosmatium globosum</name>
    <dbReference type="NCBI Taxonomy" id="329046"/>
    <lineage>
        <taxon>Eukaryota</taxon>
        <taxon>Fungi</taxon>
        <taxon>Fungi incertae sedis</taxon>
        <taxon>Chytridiomycota</taxon>
        <taxon>Chytridiomycota incertae sedis</taxon>
        <taxon>Chytridiomycetes</taxon>
        <taxon>Chytridiales</taxon>
        <taxon>Chytriomycetaceae</taxon>
        <taxon>Rhizoclosmatium</taxon>
    </lineage>
</organism>
<evidence type="ECO:0000256" key="11">
    <source>
        <dbReference type="SAM" id="MobiDB-lite"/>
    </source>
</evidence>
<keyword evidence="9" id="KW-0464">Manganese</keyword>
<evidence type="ECO:0000313" key="13">
    <source>
        <dbReference type="EMBL" id="ORY36487.1"/>
    </source>
</evidence>
<evidence type="ECO:0000256" key="2">
    <source>
        <dbReference type="ARBA" id="ARBA00010168"/>
    </source>
</evidence>
<keyword evidence="5" id="KW-0479">Metal-binding</keyword>
<dbReference type="Proteomes" id="UP000193642">
    <property type="component" value="Unassembled WGS sequence"/>
</dbReference>
<evidence type="ECO:0000313" key="14">
    <source>
        <dbReference type="Proteomes" id="UP000193642"/>
    </source>
</evidence>
<keyword evidence="14" id="KW-1185">Reference proteome</keyword>
<comment type="similarity">
    <text evidence="2">Belongs to the ENDOU family.</text>
</comment>
<comment type="caution">
    <text evidence="13">The sequence shown here is derived from an EMBL/GenBank/DDBJ whole genome shotgun (WGS) entry which is preliminary data.</text>
</comment>
<evidence type="ECO:0000256" key="3">
    <source>
        <dbReference type="ARBA" id="ARBA00011245"/>
    </source>
</evidence>
<accession>A0A1Y2BPG4</accession>
<evidence type="ECO:0000256" key="7">
    <source>
        <dbReference type="ARBA" id="ARBA00022801"/>
    </source>
</evidence>
<dbReference type="GO" id="GO:0016787">
    <property type="term" value="F:hydrolase activity"/>
    <property type="evidence" value="ECO:0007669"/>
    <property type="project" value="UniProtKB-KW"/>
</dbReference>
<comment type="cofactor">
    <cofactor evidence="1">
        <name>Mn(2+)</name>
        <dbReference type="ChEBI" id="CHEBI:29035"/>
    </cofactor>
</comment>
<keyword evidence="8" id="KW-0694">RNA-binding</keyword>
<keyword evidence="10" id="KW-0456">Lyase</keyword>